<dbReference type="Proteomes" id="UP001172687">
    <property type="component" value="Unassembled WGS sequence"/>
</dbReference>
<evidence type="ECO:0000313" key="1">
    <source>
        <dbReference type="EMBL" id="MDN4520711.1"/>
    </source>
</evidence>
<proteinExistence type="predicted"/>
<protein>
    <recommendedName>
        <fullName evidence="3">SAM-dependent methyltransferase</fullName>
    </recommendedName>
</protein>
<dbReference type="RefSeq" id="WP_301161674.1">
    <property type="nucleotide sequence ID" value="NZ_JAUHTC010000082.1"/>
</dbReference>
<organism evidence="1 2">
    <name type="scientific">Mycolicibacterium austroafricanum</name>
    <name type="common">Mycobacterium austroafricanum</name>
    <dbReference type="NCBI Taxonomy" id="39687"/>
    <lineage>
        <taxon>Bacteria</taxon>
        <taxon>Bacillati</taxon>
        <taxon>Actinomycetota</taxon>
        <taxon>Actinomycetes</taxon>
        <taxon>Mycobacteriales</taxon>
        <taxon>Mycobacteriaceae</taxon>
        <taxon>Mycolicibacterium</taxon>
    </lineage>
</organism>
<reference evidence="1" key="1">
    <citation type="submission" date="2023-07" db="EMBL/GenBank/DDBJ databases">
        <title>Degradation of tert-butanol by M. austroafricanum TBA100.</title>
        <authorList>
            <person name="Helbich S."/>
            <person name="Vainshtein Y."/>
        </authorList>
    </citation>
    <scope>NUCLEOTIDE SEQUENCE</scope>
    <source>
        <strain evidence="1">TBA100</strain>
    </source>
</reference>
<gene>
    <name evidence="1" type="ORF">QYF68_23260</name>
</gene>
<evidence type="ECO:0000313" key="2">
    <source>
        <dbReference type="Proteomes" id="UP001172687"/>
    </source>
</evidence>
<evidence type="ECO:0008006" key="3">
    <source>
        <dbReference type="Google" id="ProtNLM"/>
    </source>
</evidence>
<accession>A0ABT8HIZ9</accession>
<name>A0ABT8HIZ9_MYCAO</name>
<keyword evidence="2" id="KW-1185">Reference proteome</keyword>
<comment type="caution">
    <text evidence="1">The sequence shown here is derived from an EMBL/GenBank/DDBJ whole genome shotgun (WGS) entry which is preliminary data.</text>
</comment>
<dbReference type="EMBL" id="JAUHTC010000082">
    <property type="protein sequence ID" value="MDN4520711.1"/>
    <property type="molecule type" value="Genomic_DNA"/>
</dbReference>
<sequence>MVDPRFGGGPPVEEGLPAPDYYAEELDQQAQAWTAAITAWLARRDAGREPT</sequence>